<gene>
    <name evidence="3" type="ORF">Pfra01_000874700</name>
</gene>
<dbReference type="InterPro" id="IPR001841">
    <property type="entry name" value="Znf_RING"/>
</dbReference>
<dbReference type="GO" id="GO:0004842">
    <property type="term" value="F:ubiquitin-protein transferase activity"/>
    <property type="evidence" value="ECO:0007669"/>
    <property type="project" value="TreeGrafter"/>
</dbReference>
<dbReference type="OrthoDB" id="8062037at2759"/>
<dbReference type="InterPro" id="IPR047126">
    <property type="entry name" value="RNF141-like"/>
</dbReference>
<dbReference type="GO" id="GO:0051865">
    <property type="term" value="P:protein autoubiquitination"/>
    <property type="evidence" value="ECO:0007669"/>
    <property type="project" value="TreeGrafter"/>
</dbReference>
<proteinExistence type="predicted"/>
<dbReference type="SUPFAM" id="SSF57850">
    <property type="entry name" value="RING/U-box"/>
    <property type="match status" value="1"/>
</dbReference>
<dbReference type="Gene3D" id="3.30.40.10">
    <property type="entry name" value="Zinc/RING finger domain, C3HC4 (zinc finger)"/>
    <property type="match status" value="1"/>
</dbReference>
<name>A0A9W6X9H5_9STRA</name>
<reference evidence="3" key="1">
    <citation type="submission" date="2023-04" db="EMBL/GenBank/DDBJ databases">
        <title>Phytophthora fragariaefolia NBRC 109709.</title>
        <authorList>
            <person name="Ichikawa N."/>
            <person name="Sato H."/>
            <person name="Tonouchi N."/>
        </authorList>
    </citation>
    <scope>NUCLEOTIDE SEQUENCE</scope>
    <source>
        <strain evidence="3">NBRC 109709</strain>
    </source>
</reference>
<keyword evidence="1" id="KW-0479">Metal-binding</keyword>
<sequence length="634" mass="68571">MDGTQQQRVVAEGWGQQPARSVFCADSSLRYIYEGPAAPAYTPYAASSSGKSSSSSSAAVTFAGKRPRDDAAECARGVDLFEAEVARACTAIRKQAAALPPSFRECSVCLSADAQAQLAACGHTFHPGCFLRWFRLNRSCPLCRGVVDRVQLAPPPDELEAIMAELDDEPLQLPPARADAAALDDPLLANLSFLDADFDTDMELAALADAPFDLPMKHEAGADAPMDMELDELVDSEDKQDAAPPTNLAPVAPQQFPAASAMPNYWNVLNQGLAPPIMPPAPAVPPNHQRMVHIAPKPDARTMPHVASPATSAVRTTEPAFKVPVPQQTHSHPHAVRASPAAAPRAVSCRCTGGCRNGRCACVKEGGMCGSSCRCTSCKNPFLMVKAAGADIDALLKDDCFMHNVSKTRDMVQRLQEPVAVPCCESTIKVVDCVQGYTCQPCKRRYDFSWCMNKLLDSERTPRNHCAICKRCCDHRDVHCNDCGRCYFAGVAASLPCPCKEASSHKKRREAAAKDRAEEAEEEAEGECLNYWRRFCVLNDLPRRRDPAAFVRGQALKLQCLPGETVSMAQAADLRSFADLARSQLSAFNKDGVEFAEEQDWDSSVRCSRSGQFKVLEAAKSARRIPGASCSGSG</sequence>
<dbReference type="InterPro" id="IPR013083">
    <property type="entry name" value="Znf_RING/FYVE/PHD"/>
</dbReference>
<dbReference type="GO" id="GO:0008270">
    <property type="term" value="F:zinc ion binding"/>
    <property type="evidence" value="ECO:0007669"/>
    <property type="project" value="UniProtKB-KW"/>
</dbReference>
<dbReference type="Pfam" id="PF13639">
    <property type="entry name" value="zf-RING_2"/>
    <property type="match status" value="1"/>
</dbReference>
<keyword evidence="1" id="KW-0862">Zinc</keyword>
<evidence type="ECO:0000313" key="4">
    <source>
        <dbReference type="Proteomes" id="UP001165121"/>
    </source>
</evidence>
<evidence type="ECO:0000256" key="1">
    <source>
        <dbReference type="PROSITE-ProRule" id="PRU00175"/>
    </source>
</evidence>
<keyword evidence="1" id="KW-0863">Zinc-finger</keyword>
<evidence type="ECO:0000259" key="2">
    <source>
        <dbReference type="PROSITE" id="PS50089"/>
    </source>
</evidence>
<dbReference type="InterPro" id="IPR033467">
    <property type="entry name" value="Tesmin/TSO1-like_CXC"/>
</dbReference>
<dbReference type="SMART" id="SM01114">
    <property type="entry name" value="CXC"/>
    <property type="match status" value="1"/>
</dbReference>
<dbReference type="PROSITE" id="PS50089">
    <property type="entry name" value="ZF_RING_2"/>
    <property type="match status" value="1"/>
</dbReference>
<keyword evidence="4" id="KW-1185">Reference proteome</keyword>
<dbReference type="PANTHER" id="PTHR12109">
    <property type="entry name" value="RING FINGER PROTEIN 141-RELATED"/>
    <property type="match status" value="1"/>
</dbReference>
<feature type="domain" description="RING-type" evidence="2">
    <location>
        <begin position="106"/>
        <end position="144"/>
    </location>
</feature>
<dbReference type="AlphaFoldDB" id="A0A9W6X9H5"/>
<organism evidence="3 4">
    <name type="scientific">Phytophthora fragariaefolia</name>
    <dbReference type="NCBI Taxonomy" id="1490495"/>
    <lineage>
        <taxon>Eukaryota</taxon>
        <taxon>Sar</taxon>
        <taxon>Stramenopiles</taxon>
        <taxon>Oomycota</taxon>
        <taxon>Peronosporomycetes</taxon>
        <taxon>Peronosporales</taxon>
        <taxon>Peronosporaceae</taxon>
        <taxon>Phytophthora</taxon>
    </lineage>
</organism>
<accession>A0A9W6X9H5</accession>
<dbReference type="SMART" id="SM00184">
    <property type="entry name" value="RING"/>
    <property type="match status" value="1"/>
</dbReference>
<evidence type="ECO:0000313" key="3">
    <source>
        <dbReference type="EMBL" id="GMF34242.1"/>
    </source>
</evidence>
<comment type="caution">
    <text evidence="3">The sequence shown here is derived from an EMBL/GenBank/DDBJ whole genome shotgun (WGS) entry which is preliminary data.</text>
</comment>
<dbReference type="EMBL" id="BSXT01000800">
    <property type="protein sequence ID" value="GMF34242.1"/>
    <property type="molecule type" value="Genomic_DNA"/>
</dbReference>
<dbReference type="PANTHER" id="PTHR12109:SF3">
    <property type="entry name" value="RING FINGER PROTEIN 141"/>
    <property type="match status" value="1"/>
</dbReference>
<protein>
    <submittedName>
        <fullName evidence="3">Unnamed protein product</fullName>
    </submittedName>
</protein>
<dbReference type="Proteomes" id="UP001165121">
    <property type="component" value="Unassembled WGS sequence"/>
</dbReference>